<comment type="caution">
    <text evidence="1">The sequence shown here is derived from an EMBL/GenBank/DDBJ whole genome shotgun (WGS) entry which is preliminary data.</text>
</comment>
<proteinExistence type="predicted"/>
<evidence type="ECO:0000313" key="1">
    <source>
        <dbReference type="EMBL" id="VCW69279.1"/>
    </source>
</evidence>
<gene>
    <name evidence="1" type="ORF">BN2614_LOCUS2</name>
</gene>
<accession>A0A9X9PW66</accession>
<dbReference type="AlphaFoldDB" id="A0A9X9PW66"/>
<organism evidence="1 2">
    <name type="scientific">Gulo gulo</name>
    <name type="common">Wolverine</name>
    <name type="synonym">Gluton</name>
    <dbReference type="NCBI Taxonomy" id="48420"/>
    <lineage>
        <taxon>Eukaryota</taxon>
        <taxon>Metazoa</taxon>
        <taxon>Chordata</taxon>
        <taxon>Craniata</taxon>
        <taxon>Vertebrata</taxon>
        <taxon>Euteleostomi</taxon>
        <taxon>Mammalia</taxon>
        <taxon>Eutheria</taxon>
        <taxon>Laurasiatheria</taxon>
        <taxon>Carnivora</taxon>
        <taxon>Caniformia</taxon>
        <taxon>Musteloidea</taxon>
        <taxon>Mustelidae</taxon>
        <taxon>Guloninae</taxon>
        <taxon>Gulo</taxon>
    </lineage>
</organism>
<feature type="non-terminal residue" evidence="1">
    <location>
        <position position="1"/>
    </location>
</feature>
<sequence>VKKSQFGKSLELSKFLHHQLLGCVSKARSAHREPEPRSLQKAALLLQETSAEGINTTARPALFGMETWALLLWGNLPPSLVLSLLCSLLDIKLILRFHPLYHLICFLI</sequence>
<name>A0A9X9PW66_GULGU</name>
<keyword evidence="2" id="KW-1185">Reference proteome</keyword>
<dbReference type="EMBL" id="CYRY02004803">
    <property type="protein sequence ID" value="VCW69279.1"/>
    <property type="molecule type" value="Genomic_DNA"/>
</dbReference>
<evidence type="ECO:0000313" key="2">
    <source>
        <dbReference type="Proteomes" id="UP000269945"/>
    </source>
</evidence>
<protein>
    <submittedName>
        <fullName evidence="1">Uncharacterized protein</fullName>
    </submittedName>
</protein>
<dbReference type="Proteomes" id="UP000269945">
    <property type="component" value="Unassembled WGS sequence"/>
</dbReference>
<reference evidence="1 2" key="1">
    <citation type="submission" date="2018-10" db="EMBL/GenBank/DDBJ databases">
        <authorList>
            <person name="Ekblom R."/>
            <person name="Jareborg N."/>
        </authorList>
    </citation>
    <scope>NUCLEOTIDE SEQUENCE [LARGE SCALE GENOMIC DNA]</scope>
    <source>
        <tissue evidence="1">Muscle</tissue>
    </source>
</reference>